<organism evidence="1 2">
    <name type="scientific">Romanomermis culicivorax</name>
    <name type="common">Nematode worm</name>
    <dbReference type="NCBI Taxonomy" id="13658"/>
    <lineage>
        <taxon>Eukaryota</taxon>
        <taxon>Metazoa</taxon>
        <taxon>Ecdysozoa</taxon>
        <taxon>Nematoda</taxon>
        <taxon>Enoplea</taxon>
        <taxon>Dorylaimia</taxon>
        <taxon>Mermithida</taxon>
        <taxon>Mermithoidea</taxon>
        <taxon>Mermithidae</taxon>
        <taxon>Romanomermis</taxon>
    </lineage>
</organism>
<evidence type="ECO:0000313" key="2">
    <source>
        <dbReference type="WBParaSite" id="nRc.2.0.1.t26367-RA"/>
    </source>
</evidence>
<dbReference type="WBParaSite" id="nRc.2.0.1.t26367-RA">
    <property type="protein sequence ID" value="nRc.2.0.1.t26367-RA"/>
    <property type="gene ID" value="nRc.2.0.1.g26367"/>
</dbReference>
<dbReference type="Proteomes" id="UP000887565">
    <property type="component" value="Unplaced"/>
</dbReference>
<sequence>MRSDHEGCLATSCPERWTTQSYVIKSVDLVFDIQQHLLTARQQKFTKARMYSCPGSFLPIMLII</sequence>
<evidence type="ECO:0000313" key="1">
    <source>
        <dbReference type="Proteomes" id="UP000887565"/>
    </source>
</evidence>
<dbReference type="AlphaFoldDB" id="A0A915JJW3"/>
<name>A0A915JJW3_ROMCU</name>
<keyword evidence="1" id="KW-1185">Reference proteome</keyword>
<reference evidence="2" key="1">
    <citation type="submission" date="2022-11" db="UniProtKB">
        <authorList>
            <consortium name="WormBaseParasite"/>
        </authorList>
    </citation>
    <scope>IDENTIFICATION</scope>
</reference>
<accession>A0A915JJW3</accession>
<proteinExistence type="predicted"/>
<protein>
    <submittedName>
        <fullName evidence="2">Uncharacterized protein</fullName>
    </submittedName>
</protein>